<comment type="caution">
    <text evidence="2">The sequence shown here is derived from an EMBL/GenBank/DDBJ whole genome shotgun (WGS) entry which is preliminary data.</text>
</comment>
<dbReference type="Proteomes" id="UP001642409">
    <property type="component" value="Unassembled WGS sequence"/>
</dbReference>
<name>A0AA86Q2J7_9EUKA</name>
<keyword evidence="1" id="KW-0812">Transmembrane</keyword>
<sequence>MQHCCKALWVKIFYTVIITVVFVVGLMLSFDVYMISRLFRSWYFLFPAETKEGCAQLATIKSPVFHMIIGQGFYNPTTQCFSTQNKTTEQFISFKQNLETFIFTQTFENGQYIEKQVNLKCVSQKYVMEDEANSAIYYISSICSWGGLALAVLLLACIWFCCSDWCRCCCCQSRKSIEIAPGYM</sequence>
<proteinExistence type="predicted"/>
<keyword evidence="4" id="KW-1185">Reference proteome</keyword>
<evidence type="ECO:0000313" key="3">
    <source>
        <dbReference type="EMBL" id="CAL6049582.1"/>
    </source>
</evidence>
<evidence type="ECO:0000256" key="1">
    <source>
        <dbReference type="SAM" id="Phobius"/>
    </source>
</evidence>
<reference evidence="2" key="1">
    <citation type="submission" date="2023-06" db="EMBL/GenBank/DDBJ databases">
        <authorList>
            <person name="Kurt Z."/>
        </authorList>
    </citation>
    <scope>NUCLEOTIDE SEQUENCE</scope>
</reference>
<dbReference type="EMBL" id="CAXDID020000181">
    <property type="protein sequence ID" value="CAL6049582.1"/>
    <property type="molecule type" value="Genomic_DNA"/>
</dbReference>
<gene>
    <name evidence="2" type="ORF">HINF_LOCUS36132</name>
    <name evidence="3" type="ORF">HINF_LOCUS43436</name>
</gene>
<dbReference type="AlphaFoldDB" id="A0AA86Q2J7"/>
<evidence type="ECO:0000313" key="4">
    <source>
        <dbReference type="Proteomes" id="UP001642409"/>
    </source>
</evidence>
<reference evidence="3 4" key="2">
    <citation type="submission" date="2024-07" db="EMBL/GenBank/DDBJ databases">
        <authorList>
            <person name="Akdeniz Z."/>
        </authorList>
    </citation>
    <scope>NUCLEOTIDE SEQUENCE [LARGE SCALE GENOMIC DNA]</scope>
</reference>
<keyword evidence="1" id="KW-1133">Transmembrane helix</keyword>
<keyword evidence="1" id="KW-0472">Membrane</keyword>
<evidence type="ECO:0000313" key="2">
    <source>
        <dbReference type="EMBL" id="CAI9948487.1"/>
    </source>
</evidence>
<accession>A0AA86Q2J7</accession>
<organism evidence="2">
    <name type="scientific">Hexamita inflata</name>
    <dbReference type="NCBI Taxonomy" id="28002"/>
    <lineage>
        <taxon>Eukaryota</taxon>
        <taxon>Metamonada</taxon>
        <taxon>Diplomonadida</taxon>
        <taxon>Hexamitidae</taxon>
        <taxon>Hexamitinae</taxon>
        <taxon>Hexamita</taxon>
    </lineage>
</organism>
<protein>
    <submittedName>
        <fullName evidence="3">Hypothetical_protein</fullName>
    </submittedName>
</protein>
<feature type="transmembrane region" description="Helical" evidence="1">
    <location>
        <begin position="12"/>
        <end position="35"/>
    </location>
</feature>
<feature type="transmembrane region" description="Helical" evidence="1">
    <location>
        <begin position="135"/>
        <end position="160"/>
    </location>
</feature>
<dbReference type="EMBL" id="CATOUU010000789">
    <property type="protein sequence ID" value="CAI9948487.1"/>
    <property type="molecule type" value="Genomic_DNA"/>
</dbReference>